<dbReference type="STRING" id="1329250.WOSG25_010220"/>
<sequence length="280" mass="30418">MVELITLQDVSYTYPNNPKPALNNINLSINQGEWVALIGHNGSGKSTFAKLLNYLLAADSGEITIAGVPVLPENMWTIRDLVGMVFQNPDNQFVGATVADDVAFGMENRGIERATMLKRVAEVLDLVKMSEFADREPAHLSGGQKQRVAIASVLAIRPKVLILDEATAMLDPQGRREMVAIVRKLKAHMGDDLTVISITHDIEEAASADRIIVINDGELIASGEPAQIFGDAASLKRFGLAVPFAEELKAQLAVRGVAVPAEYLTMEGMVAWLWQSISKK</sequence>
<evidence type="ECO:0000256" key="8">
    <source>
        <dbReference type="ARBA" id="ARBA00023136"/>
    </source>
</evidence>
<dbReference type="InterPro" id="IPR003593">
    <property type="entry name" value="AAA+_ATPase"/>
</dbReference>
<evidence type="ECO:0000256" key="5">
    <source>
        <dbReference type="ARBA" id="ARBA00022741"/>
    </source>
</evidence>
<dbReference type="GO" id="GO:0042626">
    <property type="term" value="F:ATPase-coupled transmembrane transporter activity"/>
    <property type="evidence" value="ECO:0007669"/>
    <property type="project" value="TreeGrafter"/>
</dbReference>
<dbReference type="InterPro" id="IPR027417">
    <property type="entry name" value="P-loop_NTPase"/>
</dbReference>
<dbReference type="NCBIfam" id="TIGR04520">
    <property type="entry name" value="ECF_ATPase_1"/>
    <property type="match status" value="1"/>
</dbReference>
<dbReference type="InterPro" id="IPR050095">
    <property type="entry name" value="ECF_ABC_transporter_ATP-bd"/>
</dbReference>
<feature type="domain" description="ABC transporter" evidence="9">
    <location>
        <begin position="5"/>
        <end position="241"/>
    </location>
</feature>
<evidence type="ECO:0000256" key="7">
    <source>
        <dbReference type="ARBA" id="ARBA00022967"/>
    </source>
</evidence>
<keyword evidence="8" id="KW-0472">Membrane</keyword>
<keyword evidence="4" id="KW-1003">Cell membrane</keyword>
<dbReference type="InterPro" id="IPR030947">
    <property type="entry name" value="EcfA_1"/>
</dbReference>
<dbReference type="GO" id="GO:0043190">
    <property type="term" value="C:ATP-binding cassette (ABC) transporter complex"/>
    <property type="evidence" value="ECO:0007669"/>
    <property type="project" value="TreeGrafter"/>
</dbReference>
<comment type="subcellular location">
    <subcellularLocation>
        <location evidence="1">Cell membrane</location>
        <topology evidence="1">Peripheral membrane protein</topology>
    </subcellularLocation>
</comment>
<dbReference type="RefSeq" id="WP_027698085.1">
    <property type="nucleotide sequence ID" value="NZ_DF820484.1"/>
</dbReference>
<dbReference type="InterPro" id="IPR015856">
    <property type="entry name" value="ABC_transpr_CbiO/EcfA_su"/>
</dbReference>
<dbReference type="InterPro" id="IPR003439">
    <property type="entry name" value="ABC_transporter-like_ATP-bd"/>
</dbReference>
<dbReference type="AlphaFoldDB" id="A0A069CQI9"/>
<dbReference type="PROSITE" id="PS00211">
    <property type="entry name" value="ABC_TRANSPORTER_1"/>
    <property type="match status" value="1"/>
</dbReference>
<dbReference type="PROSITE" id="PS50893">
    <property type="entry name" value="ABC_TRANSPORTER_2"/>
    <property type="match status" value="1"/>
</dbReference>
<dbReference type="Pfam" id="PF00005">
    <property type="entry name" value="ABC_tran"/>
    <property type="match status" value="1"/>
</dbReference>
<gene>
    <name evidence="10" type="ORF">WOSG25_010220</name>
</gene>
<organism evidence="10 11">
    <name type="scientific">Weissella oryzae (strain DSM 25784 / JCM 18191 / LMG 30913 / SG25)</name>
    <dbReference type="NCBI Taxonomy" id="1329250"/>
    <lineage>
        <taxon>Bacteria</taxon>
        <taxon>Bacillati</taxon>
        <taxon>Bacillota</taxon>
        <taxon>Bacilli</taxon>
        <taxon>Lactobacillales</taxon>
        <taxon>Lactobacillaceae</taxon>
        <taxon>Weissella</taxon>
    </lineage>
</organism>
<evidence type="ECO:0000256" key="2">
    <source>
        <dbReference type="ARBA" id="ARBA00005417"/>
    </source>
</evidence>
<dbReference type="InterPro" id="IPR017871">
    <property type="entry name" value="ABC_transporter-like_CS"/>
</dbReference>
<evidence type="ECO:0000313" key="10">
    <source>
        <dbReference type="EMBL" id="GAK29935.1"/>
    </source>
</evidence>
<evidence type="ECO:0000256" key="3">
    <source>
        <dbReference type="ARBA" id="ARBA00022448"/>
    </source>
</evidence>
<proteinExistence type="inferred from homology"/>
<evidence type="ECO:0000256" key="1">
    <source>
        <dbReference type="ARBA" id="ARBA00004202"/>
    </source>
</evidence>
<reference evidence="11" key="1">
    <citation type="journal article" date="2014" name="Genome Announc.">
        <title>Draft genome sequence of Weissella oryzae SG25T, isolated from fermented rice grains.</title>
        <authorList>
            <person name="Tanizawa Y."/>
            <person name="Fujisawa T."/>
            <person name="Mochizuki T."/>
            <person name="Kaminuma E."/>
            <person name="Suzuki Y."/>
            <person name="Nakamura Y."/>
            <person name="Tohno M."/>
        </authorList>
    </citation>
    <scope>NUCLEOTIDE SEQUENCE [LARGE SCALE GENOMIC DNA]</scope>
    <source>
        <strain evidence="11">DSM 25784 / JCM 18191 / LMG 30913 / SG25</strain>
    </source>
</reference>
<keyword evidence="11" id="KW-1185">Reference proteome</keyword>
<dbReference type="SUPFAM" id="SSF52540">
    <property type="entry name" value="P-loop containing nucleoside triphosphate hydrolases"/>
    <property type="match status" value="1"/>
</dbReference>
<dbReference type="PANTHER" id="PTHR43553">
    <property type="entry name" value="HEAVY METAL TRANSPORTER"/>
    <property type="match status" value="1"/>
</dbReference>
<dbReference type="PANTHER" id="PTHR43553:SF24">
    <property type="entry name" value="ENERGY-COUPLING FACTOR TRANSPORTER ATP-BINDING PROTEIN ECFA1"/>
    <property type="match status" value="1"/>
</dbReference>
<dbReference type="GO" id="GO:0016887">
    <property type="term" value="F:ATP hydrolysis activity"/>
    <property type="evidence" value="ECO:0007669"/>
    <property type="project" value="InterPro"/>
</dbReference>
<dbReference type="SMART" id="SM00382">
    <property type="entry name" value="AAA"/>
    <property type="match status" value="1"/>
</dbReference>
<dbReference type="EMBL" id="DF820484">
    <property type="protein sequence ID" value="GAK29935.1"/>
    <property type="molecule type" value="Genomic_DNA"/>
</dbReference>
<keyword evidence="3" id="KW-0813">Transport</keyword>
<evidence type="ECO:0000256" key="6">
    <source>
        <dbReference type="ARBA" id="ARBA00022840"/>
    </source>
</evidence>
<dbReference type="NCBIfam" id="NF010167">
    <property type="entry name" value="PRK13648.1"/>
    <property type="match status" value="1"/>
</dbReference>
<dbReference type="Proteomes" id="UP000030643">
    <property type="component" value="Unassembled WGS sequence"/>
</dbReference>
<keyword evidence="7" id="KW-1278">Translocase</keyword>
<protein>
    <submittedName>
        <fullName evidence="10">ABC-type cobalt transport system, ATPase component</fullName>
    </submittedName>
</protein>
<dbReference type="FunFam" id="3.40.50.300:FF:000224">
    <property type="entry name" value="Energy-coupling factor transporter ATP-binding protein EcfA"/>
    <property type="match status" value="1"/>
</dbReference>
<evidence type="ECO:0000259" key="9">
    <source>
        <dbReference type="PROSITE" id="PS50893"/>
    </source>
</evidence>
<keyword evidence="6" id="KW-0067">ATP-binding</keyword>
<dbReference type="eggNOG" id="COG1122">
    <property type="taxonomic scope" value="Bacteria"/>
</dbReference>
<dbReference type="OrthoDB" id="9784332at2"/>
<keyword evidence="5" id="KW-0547">Nucleotide-binding</keyword>
<dbReference type="CDD" id="cd03225">
    <property type="entry name" value="ABC_cobalt_CbiO_domain1"/>
    <property type="match status" value="1"/>
</dbReference>
<dbReference type="NCBIfam" id="NF010156">
    <property type="entry name" value="PRK13635.1"/>
    <property type="match status" value="1"/>
</dbReference>
<name>A0A069CQI9_WEIOS</name>
<evidence type="ECO:0000256" key="4">
    <source>
        <dbReference type="ARBA" id="ARBA00022475"/>
    </source>
</evidence>
<accession>A0A069CQI9</accession>
<dbReference type="GO" id="GO:0005524">
    <property type="term" value="F:ATP binding"/>
    <property type="evidence" value="ECO:0007669"/>
    <property type="project" value="UniProtKB-KW"/>
</dbReference>
<evidence type="ECO:0000313" key="11">
    <source>
        <dbReference type="Proteomes" id="UP000030643"/>
    </source>
</evidence>
<comment type="similarity">
    <text evidence="2">Belongs to the ABC transporter superfamily.</text>
</comment>
<dbReference type="Gene3D" id="3.40.50.300">
    <property type="entry name" value="P-loop containing nucleotide triphosphate hydrolases"/>
    <property type="match status" value="1"/>
</dbReference>